<feature type="region of interest" description="Disordered" evidence="1">
    <location>
        <begin position="1"/>
        <end position="20"/>
    </location>
</feature>
<dbReference type="AlphaFoldDB" id="A0A9X1S863"/>
<dbReference type="RefSeq" id="WP_227908042.1">
    <property type="nucleotide sequence ID" value="NZ_CP095461.1"/>
</dbReference>
<accession>A0A9X1S863</accession>
<evidence type="ECO:0000313" key="3">
    <source>
        <dbReference type="Proteomes" id="UP001139264"/>
    </source>
</evidence>
<organism evidence="2 3">
    <name type="scientific">Arthrobacter gengyunqii</name>
    <dbReference type="NCBI Taxonomy" id="2886940"/>
    <lineage>
        <taxon>Bacteria</taxon>
        <taxon>Bacillati</taxon>
        <taxon>Actinomycetota</taxon>
        <taxon>Actinomycetes</taxon>
        <taxon>Micrococcales</taxon>
        <taxon>Micrococcaceae</taxon>
        <taxon>Arthrobacter</taxon>
    </lineage>
</organism>
<proteinExistence type="predicted"/>
<gene>
    <name evidence="2" type="ORF">LJ751_09795</name>
</gene>
<feature type="compositionally biased region" description="Basic and acidic residues" evidence="1">
    <location>
        <begin position="122"/>
        <end position="131"/>
    </location>
</feature>
<sequence length="269" mass="26784">MSQSPPQNSNGTPPSPRRVRRPALLAAVGAVLLAAGALSLAGLGVLPVAGWDGGGSSDARAQANDGGNGAEDGGGDGTAPAADPPASPAASASATDSPAPAAPGTGGTEPAPAPRASGSDRLPADPKLPEPARDAVLGYIDTAAAMAAEPPPADGGKLPAPDYSGIAAGAALGELTAQFEEFQTNQWTVDGTPELAVRGIEDLEADGTAVRRISLCIDSSAVRLTDRDGQILLAAEPPGTRTALNYYDLQEIDGAWRVVSHSFPDDPAC</sequence>
<evidence type="ECO:0000256" key="1">
    <source>
        <dbReference type="SAM" id="MobiDB-lite"/>
    </source>
</evidence>
<feature type="compositionally biased region" description="Gly residues" evidence="1">
    <location>
        <begin position="66"/>
        <end position="77"/>
    </location>
</feature>
<reference evidence="2" key="1">
    <citation type="submission" date="2021-10" db="EMBL/GenBank/DDBJ databases">
        <title>Novel species in genus Arthrobacter.</title>
        <authorList>
            <person name="Liu Y."/>
        </authorList>
    </citation>
    <scope>NUCLEOTIDE SEQUENCE</scope>
    <source>
        <strain evidence="2">Zg-Y809</strain>
    </source>
</reference>
<dbReference type="EMBL" id="JAJFZP010000007">
    <property type="protein sequence ID" value="MCC3269654.1"/>
    <property type="molecule type" value="Genomic_DNA"/>
</dbReference>
<protein>
    <submittedName>
        <fullName evidence="2">Uncharacterized protein</fullName>
    </submittedName>
</protein>
<comment type="caution">
    <text evidence="2">The sequence shown here is derived from an EMBL/GenBank/DDBJ whole genome shotgun (WGS) entry which is preliminary data.</text>
</comment>
<name>A0A9X1S863_9MICC</name>
<feature type="compositionally biased region" description="Polar residues" evidence="1">
    <location>
        <begin position="1"/>
        <end position="12"/>
    </location>
</feature>
<feature type="region of interest" description="Disordered" evidence="1">
    <location>
        <begin position="54"/>
        <end position="131"/>
    </location>
</feature>
<dbReference type="Proteomes" id="UP001139264">
    <property type="component" value="Unassembled WGS sequence"/>
</dbReference>
<evidence type="ECO:0000313" key="2">
    <source>
        <dbReference type="EMBL" id="MCC3269654.1"/>
    </source>
</evidence>
<feature type="compositionally biased region" description="Low complexity" evidence="1">
    <location>
        <begin position="88"/>
        <end position="103"/>
    </location>
</feature>